<reference evidence="1 2" key="1">
    <citation type="journal article" date="2022" name="Hortic Res">
        <title>A haplotype resolved chromosomal level avocado genome allows analysis of novel avocado genes.</title>
        <authorList>
            <person name="Nath O."/>
            <person name="Fletcher S.J."/>
            <person name="Hayward A."/>
            <person name="Shaw L.M."/>
            <person name="Masouleh A.K."/>
            <person name="Furtado A."/>
            <person name="Henry R.J."/>
            <person name="Mitter N."/>
        </authorList>
    </citation>
    <scope>NUCLEOTIDE SEQUENCE [LARGE SCALE GENOMIC DNA]</scope>
    <source>
        <strain evidence="2">cv. Hass</strain>
    </source>
</reference>
<organism evidence="1 2">
    <name type="scientific">Persea americana</name>
    <name type="common">Avocado</name>
    <dbReference type="NCBI Taxonomy" id="3435"/>
    <lineage>
        <taxon>Eukaryota</taxon>
        <taxon>Viridiplantae</taxon>
        <taxon>Streptophyta</taxon>
        <taxon>Embryophyta</taxon>
        <taxon>Tracheophyta</taxon>
        <taxon>Spermatophyta</taxon>
        <taxon>Magnoliopsida</taxon>
        <taxon>Magnoliidae</taxon>
        <taxon>Laurales</taxon>
        <taxon>Lauraceae</taxon>
        <taxon>Persea</taxon>
    </lineage>
</organism>
<accession>A0ACC2LSF6</accession>
<comment type="caution">
    <text evidence="1">The sequence shown here is derived from an EMBL/GenBank/DDBJ whole genome shotgun (WGS) entry which is preliminary data.</text>
</comment>
<keyword evidence="2" id="KW-1185">Reference proteome</keyword>
<dbReference type="Proteomes" id="UP001234297">
    <property type="component" value="Chromosome 3"/>
</dbReference>
<protein>
    <submittedName>
        <fullName evidence="1">Uncharacterized protein</fullName>
    </submittedName>
</protein>
<gene>
    <name evidence="1" type="ORF">MRB53_010583</name>
</gene>
<proteinExistence type="predicted"/>
<evidence type="ECO:0000313" key="1">
    <source>
        <dbReference type="EMBL" id="KAJ8636316.1"/>
    </source>
</evidence>
<name>A0ACC2LSF6_PERAE</name>
<sequence>MEALPLFRTPAFSFPTQNVLFQSKTLEKTPRFRAFCNPLRSQSIDVINRSSKSEYKPGVLDDFLLAYFRRKMVEELGWDSEKPGYHGLIEVVNRLMAKGKTNLETQQAAVRVLLSLFPPFLVENFQKFIAPVGGGTIAAMMVARVTAISCRWLMGPCSVNSVDLPNGSSCSSGVFVERCKYLEESKCVGICIHTCKLPTQTFFNDYMGVPLQMEPNFSDFSCQFNFGVRPPLTIEDKALQEPCLEICPNATRRRELGRNVETSQCPKV</sequence>
<evidence type="ECO:0000313" key="2">
    <source>
        <dbReference type="Proteomes" id="UP001234297"/>
    </source>
</evidence>
<dbReference type="EMBL" id="CM056811">
    <property type="protein sequence ID" value="KAJ8636316.1"/>
    <property type="molecule type" value="Genomic_DNA"/>
</dbReference>